<dbReference type="SUPFAM" id="SSF55811">
    <property type="entry name" value="Nudix"/>
    <property type="match status" value="1"/>
</dbReference>
<dbReference type="InterPro" id="IPR000086">
    <property type="entry name" value="NUDIX_hydrolase_dom"/>
</dbReference>
<evidence type="ECO:0000256" key="2">
    <source>
        <dbReference type="ARBA" id="ARBA00022801"/>
    </source>
</evidence>
<gene>
    <name evidence="4" type="ORF">IV417_09775</name>
</gene>
<dbReference type="EMBL" id="JADQAZ010000002">
    <property type="protein sequence ID" value="MBT0957677.1"/>
    <property type="molecule type" value="Genomic_DNA"/>
</dbReference>
<dbReference type="GO" id="GO:0016787">
    <property type="term" value="F:hydrolase activity"/>
    <property type="evidence" value="ECO:0007669"/>
    <property type="project" value="UniProtKB-KW"/>
</dbReference>
<protein>
    <submittedName>
        <fullName evidence="4">NUDIX hydrolase</fullName>
    </submittedName>
</protein>
<dbReference type="AlphaFoldDB" id="A0AAP2CR37"/>
<dbReference type="PROSITE" id="PS51462">
    <property type="entry name" value="NUDIX"/>
    <property type="match status" value="1"/>
</dbReference>
<dbReference type="PROSITE" id="PS00893">
    <property type="entry name" value="NUDIX_BOX"/>
    <property type="match status" value="1"/>
</dbReference>
<comment type="cofactor">
    <cofactor evidence="1">
        <name>Mg(2+)</name>
        <dbReference type="ChEBI" id="CHEBI:18420"/>
    </cofactor>
</comment>
<comment type="caution">
    <text evidence="4">The sequence shown here is derived from an EMBL/GenBank/DDBJ whole genome shotgun (WGS) entry which is preliminary data.</text>
</comment>
<dbReference type="RefSeq" id="WP_327793905.1">
    <property type="nucleotide sequence ID" value="NZ_JADQAZ010000002.1"/>
</dbReference>
<name>A0AAP2CR37_9RHOB</name>
<sequence length="146" mass="16571">MTIPRLGTPPEDGRTYKFRPGVYAVLRRDKEVLLTLQAGETPEVQLPGGGIDPGEHSLPALHREVMEETGYGISEIRHLGSYRRFTFMPDYGFWAEKLCHIYLARPSLCKGPPLEPEHTPMWMPREVALEVISNPFDAPYIEMAFS</sequence>
<feature type="domain" description="Nudix hydrolase" evidence="3">
    <location>
        <begin position="17"/>
        <end position="145"/>
    </location>
</feature>
<dbReference type="Gene3D" id="3.90.79.10">
    <property type="entry name" value="Nucleoside Triphosphate Pyrophosphohydrolase"/>
    <property type="match status" value="1"/>
</dbReference>
<organism evidence="4 5">
    <name type="scientific">Harenicola maris</name>
    <dbReference type="NCBI Taxonomy" id="2841044"/>
    <lineage>
        <taxon>Bacteria</taxon>
        <taxon>Pseudomonadati</taxon>
        <taxon>Pseudomonadota</taxon>
        <taxon>Alphaproteobacteria</taxon>
        <taxon>Rhodobacterales</taxon>
        <taxon>Paracoccaceae</taxon>
        <taxon>Harenicola</taxon>
    </lineage>
</organism>
<evidence type="ECO:0000313" key="5">
    <source>
        <dbReference type="Proteomes" id="UP001315686"/>
    </source>
</evidence>
<evidence type="ECO:0000259" key="3">
    <source>
        <dbReference type="PROSITE" id="PS51462"/>
    </source>
</evidence>
<dbReference type="InterPro" id="IPR020084">
    <property type="entry name" value="NUDIX_hydrolase_CS"/>
</dbReference>
<keyword evidence="5" id="KW-1185">Reference proteome</keyword>
<dbReference type="Proteomes" id="UP001315686">
    <property type="component" value="Unassembled WGS sequence"/>
</dbReference>
<evidence type="ECO:0000313" key="4">
    <source>
        <dbReference type="EMBL" id="MBT0957677.1"/>
    </source>
</evidence>
<keyword evidence="2 4" id="KW-0378">Hydrolase</keyword>
<dbReference type="Pfam" id="PF00293">
    <property type="entry name" value="NUDIX"/>
    <property type="match status" value="1"/>
</dbReference>
<evidence type="ECO:0000256" key="1">
    <source>
        <dbReference type="ARBA" id="ARBA00001946"/>
    </source>
</evidence>
<dbReference type="InterPro" id="IPR015797">
    <property type="entry name" value="NUDIX_hydrolase-like_dom_sf"/>
</dbReference>
<reference evidence="4 5" key="1">
    <citation type="journal article" date="2021" name="Arch. Microbiol.">
        <title>Harenicola maris gen. nov., sp. nov. isolated from the Sea of Japan shallow sediments.</title>
        <authorList>
            <person name="Romanenko L.A."/>
            <person name="Kurilenko V.V."/>
            <person name="Chernysheva N.Y."/>
            <person name="Tekutyeva L.A."/>
            <person name="Velansky P.V."/>
            <person name="Svetashev V.I."/>
            <person name="Isaeva M.P."/>
        </authorList>
    </citation>
    <scope>NUCLEOTIDE SEQUENCE [LARGE SCALE GENOMIC DNA]</scope>
    <source>
        <strain evidence="4 5">KMM 3653</strain>
    </source>
</reference>
<accession>A0AAP2CR37</accession>
<proteinExistence type="predicted"/>